<protein>
    <submittedName>
        <fullName evidence="1">Uncharacterized protein</fullName>
    </submittedName>
</protein>
<accession>A0A3G5AG81</accession>
<proteinExistence type="predicted"/>
<reference evidence="1" key="1">
    <citation type="submission" date="2018-10" db="EMBL/GenBank/DDBJ databases">
        <title>Hidden diversity of soil giant viruses.</title>
        <authorList>
            <person name="Schulz F."/>
            <person name="Alteio L."/>
            <person name="Goudeau D."/>
            <person name="Ryan E.M."/>
            <person name="Malmstrom R.R."/>
            <person name="Blanchard J."/>
            <person name="Woyke T."/>
        </authorList>
    </citation>
    <scope>NUCLEOTIDE SEQUENCE</scope>
    <source>
        <strain evidence="1">SMV1</strain>
    </source>
</reference>
<dbReference type="EMBL" id="MK072499">
    <property type="protein sequence ID" value="AYV86215.1"/>
    <property type="molecule type" value="Genomic_DNA"/>
</dbReference>
<organism evidence="1">
    <name type="scientific">Solumvirus sp</name>
    <dbReference type="NCBI Taxonomy" id="2487773"/>
    <lineage>
        <taxon>Viruses</taxon>
        <taxon>Pithoviruses</taxon>
    </lineage>
</organism>
<name>A0A3G5AG81_9VIRU</name>
<gene>
    <name evidence="1" type="ORF">Solumvirus2_22</name>
</gene>
<sequence length="388" mass="45262">MSEEVTKMDNQDEEFYQRTVSEIFAMPYDQVTPEIIGKFVEDSRRLKEGPLISPIISRLSNGLDETFIGYKYSFEKKESIMSLDKEIPLFGRRYHDISRGYFFNQFIELPQPVLVYPLSPGKYYQRYDQKDLMGDDASGDIVIVNYIDIGDGLSAADGIAIAIERLFSSNDLLRILVYDRGMLRKCYHGSFDVNTYDEHGYLIRRLDNNDEEEYNRRGMNAVGKQNSIKLNPSGVDVDDEGYIKSINKMVITAKRIKYTSLDWLNEFDANDLENISTGVFRYNDLNYLSFGVKDGACNIHKYWSFYSSGVKIQSSFWYHYRIKTIEDLMSHFGIKDVCRIILDYYGIMDERKMLQENYMENPGVNDAIKFIVDYLNFMDQEFPIINTK</sequence>
<evidence type="ECO:0000313" key="1">
    <source>
        <dbReference type="EMBL" id="AYV86215.1"/>
    </source>
</evidence>